<sequence>MMDLFRSVYSHQTEPTGNLSK</sequence>
<reference evidence="2" key="2">
    <citation type="journal article" date="2015" name="Data Brief">
        <title>Shoot transcriptome of the giant reed, Arundo donax.</title>
        <authorList>
            <person name="Barrero R.A."/>
            <person name="Guerrero F.D."/>
            <person name="Moolhuijzen P."/>
            <person name="Goolsby J.A."/>
            <person name="Tidwell J."/>
            <person name="Bellgard S.E."/>
            <person name="Bellgard M.I."/>
        </authorList>
    </citation>
    <scope>NUCLEOTIDE SEQUENCE</scope>
    <source>
        <tissue evidence="2">Shoot tissue taken approximately 20 cm above the soil surface</tissue>
    </source>
</reference>
<protein>
    <submittedName>
        <fullName evidence="2">Uncharacterized protein</fullName>
    </submittedName>
</protein>
<evidence type="ECO:0000313" key="2">
    <source>
        <dbReference type="EMBL" id="JAD69514.1"/>
    </source>
</evidence>
<feature type="compositionally biased region" description="Polar residues" evidence="1">
    <location>
        <begin position="9"/>
        <end position="21"/>
    </location>
</feature>
<name>A0A0A9BZN2_ARUDO</name>
<proteinExistence type="predicted"/>
<feature type="region of interest" description="Disordered" evidence="1">
    <location>
        <begin position="1"/>
        <end position="21"/>
    </location>
</feature>
<accession>A0A0A9BZN2</accession>
<dbReference type="AlphaFoldDB" id="A0A0A9BZN2"/>
<reference evidence="2" key="1">
    <citation type="submission" date="2014-09" db="EMBL/GenBank/DDBJ databases">
        <authorList>
            <person name="Magalhaes I.L.F."/>
            <person name="Oliveira U."/>
            <person name="Santos F.R."/>
            <person name="Vidigal T.H.D.A."/>
            <person name="Brescovit A.D."/>
            <person name="Santos A.J."/>
        </authorList>
    </citation>
    <scope>NUCLEOTIDE SEQUENCE</scope>
    <source>
        <tissue evidence="2">Shoot tissue taken approximately 20 cm above the soil surface</tissue>
    </source>
</reference>
<evidence type="ECO:0000256" key="1">
    <source>
        <dbReference type="SAM" id="MobiDB-lite"/>
    </source>
</evidence>
<dbReference type="EMBL" id="GBRH01228381">
    <property type="protein sequence ID" value="JAD69514.1"/>
    <property type="molecule type" value="Transcribed_RNA"/>
</dbReference>
<organism evidence="2">
    <name type="scientific">Arundo donax</name>
    <name type="common">Giant reed</name>
    <name type="synonym">Donax arundinaceus</name>
    <dbReference type="NCBI Taxonomy" id="35708"/>
    <lineage>
        <taxon>Eukaryota</taxon>
        <taxon>Viridiplantae</taxon>
        <taxon>Streptophyta</taxon>
        <taxon>Embryophyta</taxon>
        <taxon>Tracheophyta</taxon>
        <taxon>Spermatophyta</taxon>
        <taxon>Magnoliopsida</taxon>
        <taxon>Liliopsida</taxon>
        <taxon>Poales</taxon>
        <taxon>Poaceae</taxon>
        <taxon>PACMAD clade</taxon>
        <taxon>Arundinoideae</taxon>
        <taxon>Arundineae</taxon>
        <taxon>Arundo</taxon>
    </lineage>
</organism>